<name>A0AAD4FPK0_9GAMM</name>
<dbReference type="AlphaFoldDB" id="A0AAD4FPK0"/>
<dbReference type="Gene3D" id="3.50.50.60">
    <property type="entry name" value="FAD/NAD(P)-binding domain"/>
    <property type="match status" value="2"/>
</dbReference>
<dbReference type="Pfam" id="PF01593">
    <property type="entry name" value="Amino_oxidase"/>
    <property type="match status" value="1"/>
</dbReference>
<reference evidence="2" key="1">
    <citation type="journal article" date="2012" name="J. Bacteriol.">
        <title>Genome sequences of type strains of seven species of the marine bacterium Pseudoalteromonas.</title>
        <authorList>
            <person name="Xie B.B."/>
            <person name="Shu Y.L."/>
            <person name="Qin Q.L."/>
            <person name="Rong J.C."/>
            <person name="Zhang X.Y."/>
            <person name="Chen X.L."/>
            <person name="Shi M."/>
            <person name="He H.L."/>
            <person name="Zhou B.C."/>
            <person name="Zhang Y.Z."/>
        </authorList>
    </citation>
    <scope>NUCLEOTIDE SEQUENCE</scope>
    <source>
        <strain evidence="2">DSM 8771</strain>
    </source>
</reference>
<comment type="caution">
    <text evidence="2">The sequence shown here is derived from an EMBL/GenBank/DDBJ whole genome shotgun (WGS) entry which is preliminary data.</text>
</comment>
<dbReference type="SUPFAM" id="SSF51905">
    <property type="entry name" value="FAD/NAD(P)-binding domain"/>
    <property type="match status" value="1"/>
</dbReference>
<gene>
    <name evidence="2" type="ORF">PCIT_b0006</name>
</gene>
<dbReference type="PANTHER" id="PTHR42923">
    <property type="entry name" value="PROTOPORPHYRINOGEN OXIDASE"/>
    <property type="match status" value="1"/>
</dbReference>
<dbReference type="Gene3D" id="3.90.660.20">
    <property type="entry name" value="Protoporphyrinogen oxidase, mitochondrial, domain 2"/>
    <property type="match status" value="1"/>
</dbReference>
<sequence>MTHYKFGNEIKSKTIPKSVKVAIVGAGMSGLYSAWRIDKEHKTQDFAIFERSDRTGGRLDSDLINFKNQHTGPDEPEIITVKEEQGGMRFLFEGMDDLMALFLSLDLQDQIVPFPMNSDGNNRLYFRGESFSVTDAQQDDYAIWSHLYNLAPSEQGVNPKDIINVVFNRILQANPHFDARPEVRGPEFWQSFRLDCQWQNKGLNEWTLWDLFSDMGYSQECITMLYRVLGFNGTFLSKMNAGVAYQLLEDFPADAQFRTFKDGFSTLPNSLVDQIGTERIHLQTSIEEIDHDEASGKYILHYIHIDEQGQEHCGQVHADKVILGLPRLALERLFVKSNAFNRMEKRESEKLWNTLQTASDQPLLKINLYYDNAWWGQGITGRPAVEFGPNFADLPTGSVYPFYAVNDELAAALMYEERDTNPTQTIQHKLDAINSQKYKRPAALTIYCDYLNINFWSALQSKGELYHNPKQEQSVESVPSDMYPASVAVVQQATKFFKEIFNTHYVPDPILTSARIWEGSVNFDTPTSQNFGYGVHQWAVGADDRQVMEDLVEPLPGLFTCGEAFSDYQGWVEGALRSTDLVLERGFGLAPLSKVYEDNAHVSPSTTIKAVYEENSAQLINQYLDDQFSANQAPVNKYFDENTVIGVNLTYFDKP</sequence>
<dbReference type="Proteomes" id="UP000016487">
    <property type="component" value="Unassembled WGS sequence"/>
</dbReference>
<dbReference type="GO" id="GO:0016491">
    <property type="term" value="F:oxidoreductase activity"/>
    <property type="evidence" value="ECO:0007669"/>
    <property type="project" value="InterPro"/>
</dbReference>
<dbReference type="InterPro" id="IPR002937">
    <property type="entry name" value="Amino_oxidase"/>
</dbReference>
<evidence type="ECO:0000259" key="1">
    <source>
        <dbReference type="Pfam" id="PF01593"/>
    </source>
</evidence>
<accession>A0AAD4FPK0</accession>
<proteinExistence type="predicted"/>
<reference evidence="2" key="2">
    <citation type="submission" date="2015-03" db="EMBL/GenBank/DDBJ databases">
        <title>Genome sequence of Pseudoalteromonas citrea.</title>
        <authorList>
            <person name="Xie B.-B."/>
            <person name="Rong J.-C."/>
            <person name="Qin Q.-L."/>
            <person name="Zhang Y.-Z."/>
        </authorList>
    </citation>
    <scope>NUCLEOTIDE SEQUENCE</scope>
    <source>
        <strain evidence="2">DSM 8771</strain>
    </source>
</reference>
<evidence type="ECO:0000313" key="2">
    <source>
        <dbReference type="EMBL" id="KAF7764102.1"/>
    </source>
</evidence>
<dbReference type="RefSeq" id="WP_010367677.1">
    <property type="nucleotide sequence ID" value="NZ_AHBZ03000027.1"/>
</dbReference>
<evidence type="ECO:0000313" key="3">
    <source>
        <dbReference type="Proteomes" id="UP000016487"/>
    </source>
</evidence>
<dbReference type="InterPro" id="IPR050464">
    <property type="entry name" value="Zeta_carotene_desat/Oxidored"/>
</dbReference>
<organism evidence="2 3">
    <name type="scientific">Pseudoalteromonas citrea</name>
    <dbReference type="NCBI Taxonomy" id="43655"/>
    <lineage>
        <taxon>Bacteria</taxon>
        <taxon>Pseudomonadati</taxon>
        <taxon>Pseudomonadota</taxon>
        <taxon>Gammaproteobacteria</taxon>
        <taxon>Alteromonadales</taxon>
        <taxon>Pseudoalteromonadaceae</taxon>
        <taxon>Pseudoalteromonas</taxon>
    </lineage>
</organism>
<feature type="domain" description="Amine oxidase" evidence="1">
    <location>
        <begin position="28"/>
        <end position="406"/>
    </location>
</feature>
<dbReference type="EMBL" id="AHBZ03000027">
    <property type="protein sequence ID" value="KAF7764102.1"/>
    <property type="molecule type" value="Genomic_DNA"/>
</dbReference>
<dbReference type="InterPro" id="IPR036188">
    <property type="entry name" value="FAD/NAD-bd_sf"/>
</dbReference>
<protein>
    <recommendedName>
        <fullName evidence="1">Amine oxidase domain-containing protein</fullName>
    </recommendedName>
</protein>